<dbReference type="OrthoDB" id="20837at2"/>
<dbReference type="InterPro" id="IPR036188">
    <property type="entry name" value="FAD/NAD-bd_sf"/>
</dbReference>
<dbReference type="Proteomes" id="UP000198744">
    <property type="component" value="Unassembled WGS sequence"/>
</dbReference>
<dbReference type="Gene3D" id="1.10.405.20">
    <property type="match status" value="1"/>
</dbReference>
<accession>A0A1H7YFS6</accession>
<protein>
    <submittedName>
        <fullName evidence="2">Predicted NAD/FAD-binding protein</fullName>
    </submittedName>
</protein>
<feature type="domain" description="Amine oxidase" evidence="1">
    <location>
        <begin position="17"/>
        <end position="420"/>
    </location>
</feature>
<sequence>MTMHESRLRIAVLGAGVAGIVAAYLLSRRHDVTLYERNDYIGGHTNTIAVPGGKDGSIPVDTGFIVFNDRTYPLFNRFLDQLGVRAGKTDMSFSYADQQSSLCYASRDLDSLFAQRKNLFRPSFWRFVDGMLRFNRITRSRLHEGALSRISLGEHLEREGFGDSVARAFVLPMAGAIWSAPDGDIRSFPAETFARFYENHGLLSLRDHPQWYYVAGGSSTYVRAFLKSFPGGVHLSSPVVAVERTEAGIVLKLPGGEERYDGAVIATHADEALLLLADPSDDEVRLLLPWRYAANRTILHRDTSFLPPNRRAWASWNYIRPAGGKERDPVTLTYDMTRLQHLPADAGRICVTLNPWREIAPSSVIRSFVYSHPMYSFDALATQSQLPILNGRRHTYFCGSYFGYGFHEDAVRSAVEVARQFGIEL</sequence>
<evidence type="ECO:0000313" key="3">
    <source>
        <dbReference type="Proteomes" id="UP000198744"/>
    </source>
</evidence>
<dbReference type="AlphaFoldDB" id="A0A1H7YFS6"/>
<dbReference type="Gene3D" id="3.50.50.60">
    <property type="entry name" value="FAD/NAD(P)-binding domain"/>
    <property type="match status" value="1"/>
</dbReference>
<dbReference type="Gene3D" id="3.30.70.1990">
    <property type="match status" value="1"/>
</dbReference>
<evidence type="ECO:0000259" key="1">
    <source>
        <dbReference type="Pfam" id="PF01593"/>
    </source>
</evidence>
<evidence type="ECO:0000313" key="2">
    <source>
        <dbReference type="EMBL" id="SEM44724.1"/>
    </source>
</evidence>
<organism evidence="2 3">
    <name type="scientific">Syntrophus gentianae</name>
    <dbReference type="NCBI Taxonomy" id="43775"/>
    <lineage>
        <taxon>Bacteria</taxon>
        <taxon>Pseudomonadati</taxon>
        <taxon>Thermodesulfobacteriota</taxon>
        <taxon>Syntrophia</taxon>
        <taxon>Syntrophales</taxon>
        <taxon>Syntrophaceae</taxon>
        <taxon>Syntrophus</taxon>
    </lineage>
</organism>
<dbReference type="EMBL" id="FOBS01000016">
    <property type="protein sequence ID" value="SEM44724.1"/>
    <property type="molecule type" value="Genomic_DNA"/>
</dbReference>
<dbReference type="PANTHER" id="PTHR42923:SF17">
    <property type="entry name" value="AMINE OXIDASE DOMAIN-CONTAINING PROTEIN"/>
    <property type="match status" value="1"/>
</dbReference>
<reference evidence="2 3" key="1">
    <citation type="submission" date="2016-10" db="EMBL/GenBank/DDBJ databases">
        <authorList>
            <person name="de Groot N.N."/>
        </authorList>
    </citation>
    <scope>NUCLEOTIDE SEQUENCE [LARGE SCALE GENOMIC DNA]</scope>
    <source>
        <strain evidence="2 3">DSM 8423</strain>
    </source>
</reference>
<proteinExistence type="predicted"/>
<gene>
    <name evidence="2" type="ORF">SAMN04489760_11616</name>
</gene>
<dbReference type="PANTHER" id="PTHR42923">
    <property type="entry name" value="PROTOPORPHYRINOGEN OXIDASE"/>
    <property type="match status" value="1"/>
</dbReference>
<dbReference type="Pfam" id="PF01593">
    <property type="entry name" value="Amino_oxidase"/>
    <property type="match status" value="1"/>
</dbReference>
<dbReference type="InterPro" id="IPR050464">
    <property type="entry name" value="Zeta_carotene_desat/Oxidored"/>
</dbReference>
<dbReference type="InterPro" id="IPR002937">
    <property type="entry name" value="Amino_oxidase"/>
</dbReference>
<dbReference type="STRING" id="43775.SAMN04489760_11616"/>
<keyword evidence="3" id="KW-1185">Reference proteome</keyword>
<dbReference type="SUPFAM" id="SSF51905">
    <property type="entry name" value="FAD/NAD(P)-binding domain"/>
    <property type="match status" value="1"/>
</dbReference>
<name>A0A1H7YFS6_9BACT</name>
<dbReference type="GO" id="GO:0016491">
    <property type="term" value="F:oxidoreductase activity"/>
    <property type="evidence" value="ECO:0007669"/>
    <property type="project" value="InterPro"/>
</dbReference>